<gene>
    <name evidence="1" type="ORF">E5329_13160</name>
</gene>
<proteinExistence type="predicted"/>
<reference evidence="1" key="1">
    <citation type="submission" date="2019-04" db="EMBL/GenBank/DDBJ databases">
        <title>Microbes associate with the intestines of laboratory mice.</title>
        <authorList>
            <person name="Navarre W."/>
            <person name="Wong E."/>
            <person name="Huang K."/>
            <person name="Tropini C."/>
            <person name="Ng K."/>
            <person name="Yu B."/>
        </authorList>
    </citation>
    <scope>NUCLEOTIDE SEQUENCE</scope>
    <source>
        <strain evidence="1">NM01_1-7b</strain>
    </source>
</reference>
<evidence type="ECO:0000313" key="1">
    <source>
        <dbReference type="EMBL" id="TGY95788.1"/>
    </source>
</evidence>
<name>A0AC61RVM5_9FIRM</name>
<keyword evidence="2" id="KW-1185">Reference proteome</keyword>
<dbReference type="EMBL" id="SRYA01000024">
    <property type="protein sequence ID" value="TGY95788.1"/>
    <property type="molecule type" value="Genomic_DNA"/>
</dbReference>
<organism evidence="1 2">
    <name type="scientific">Petralouisia muris</name>
    <dbReference type="NCBI Taxonomy" id="3032872"/>
    <lineage>
        <taxon>Bacteria</taxon>
        <taxon>Bacillati</taxon>
        <taxon>Bacillota</taxon>
        <taxon>Clostridia</taxon>
        <taxon>Lachnospirales</taxon>
        <taxon>Lachnospiraceae</taxon>
        <taxon>Petralouisia</taxon>
    </lineage>
</organism>
<protein>
    <submittedName>
        <fullName evidence="1">ABC transporter ATP-binding protein</fullName>
    </submittedName>
</protein>
<comment type="caution">
    <text evidence="1">The sequence shown here is derived from an EMBL/GenBank/DDBJ whole genome shotgun (WGS) entry which is preliminary data.</text>
</comment>
<sequence>MSETAIKVTDVSKIYKLFDTPAARLKDALGLSRKQEYREHAALHDITLEIKKGETVGIIGTNGSGKSTLLKIITGVISQSRGEVEVDGRISALLELGAGFNQEYTGIENVYLQGTMMGFTREEIDGKMDAILEFADIGDFVRQPVKTYSSGMFVRLAFAVAINIEPEILIVDEALSVGDVFFQSKCYRKFEEFKEMGKTILFVSHDLSSITKYCDRAILLNKGRKVMEGTPKEAVDRFKMALVAQEEEQRRENSSLWKPGMSGDKWQNALSVNPETLEYGDKKAEIADFAVADKTGKITNVIQKGDLFTIKMKVAFRETVAEPIFAFTLKNLMGIELTGTNTMLEQQPVEPKQPGDEQIISFTQKMTLQGGEYLLSLGCTGYEQEDFRVHHRLYDVCSIAVVSQKNTVGYFDMESTVEIE</sequence>
<dbReference type="Proteomes" id="UP000304953">
    <property type="component" value="Unassembled WGS sequence"/>
</dbReference>
<accession>A0AC61RVM5</accession>
<evidence type="ECO:0000313" key="2">
    <source>
        <dbReference type="Proteomes" id="UP000304953"/>
    </source>
</evidence>
<keyword evidence="1" id="KW-0067">ATP-binding</keyword>
<keyword evidence="1" id="KW-0547">Nucleotide-binding</keyword>